<sequence>MTTGHRDLHHELEEQIHELDAFAYSISHDLRAPLRSLDGFSQILLEEHAAGLDDEGRRYLERIRANVERMTEMMDALLELSSAARSQLHRERTDLSALARDVAAELTATDPGRSVRFAIADGLSAPGDPHLIRMVLQNLLGNAFKFTGRRADALIEFDTERQDGVDVYTVRDNGAGFEPGHADRMFDPFQRLHLASEFEGTGVGLAIVRRVVTRHGGQITAAGAPDEGAVVRFTLAPGPAGWELR</sequence>
<evidence type="ECO:0000256" key="8">
    <source>
        <dbReference type="ARBA" id="ARBA00039401"/>
    </source>
</evidence>
<feature type="domain" description="Histidine kinase" evidence="9">
    <location>
        <begin position="25"/>
        <end position="239"/>
    </location>
</feature>
<keyword evidence="7" id="KW-0902">Two-component regulatory system</keyword>
<evidence type="ECO:0000256" key="3">
    <source>
        <dbReference type="ARBA" id="ARBA00012438"/>
    </source>
</evidence>
<comment type="subcellular location">
    <subcellularLocation>
        <location evidence="2">Cell membrane</location>
    </subcellularLocation>
</comment>
<dbReference type="InterPro" id="IPR005467">
    <property type="entry name" value="His_kinase_dom"/>
</dbReference>
<evidence type="ECO:0000256" key="6">
    <source>
        <dbReference type="ARBA" id="ARBA00022777"/>
    </source>
</evidence>
<dbReference type="InterPro" id="IPR004358">
    <property type="entry name" value="Sig_transdc_His_kin-like_C"/>
</dbReference>
<evidence type="ECO:0000256" key="7">
    <source>
        <dbReference type="ARBA" id="ARBA00023012"/>
    </source>
</evidence>
<dbReference type="PANTHER" id="PTHR42878">
    <property type="entry name" value="TWO-COMPONENT HISTIDINE KINASE"/>
    <property type="match status" value="1"/>
</dbReference>
<dbReference type="InterPro" id="IPR050351">
    <property type="entry name" value="BphY/WalK/GraS-like"/>
</dbReference>
<dbReference type="Gene3D" id="1.10.287.130">
    <property type="match status" value="1"/>
</dbReference>
<keyword evidence="6" id="KW-0418">Kinase</keyword>
<dbReference type="Gene3D" id="3.30.565.10">
    <property type="entry name" value="Histidine kinase-like ATPase, C-terminal domain"/>
    <property type="match status" value="1"/>
</dbReference>
<keyword evidence="4" id="KW-0597">Phosphoprotein</keyword>
<dbReference type="InterPro" id="IPR036890">
    <property type="entry name" value="HATPase_C_sf"/>
</dbReference>
<evidence type="ECO:0000313" key="10">
    <source>
        <dbReference type="EMBL" id="MCO8272810.1"/>
    </source>
</evidence>
<dbReference type="InterPro" id="IPR003594">
    <property type="entry name" value="HATPase_dom"/>
</dbReference>
<dbReference type="SUPFAM" id="SSF55874">
    <property type="entry name" value="ATPase domain of HSP90 chaperone/DNA topoisomerase II/histidine kinase"/>
    <property type="match status" value="1"/>
</dbReference>
<dbReference type="PRINTS" id="PR00344">
    <property type="entry name" value="BCTRLSENSOR"/>
</dbReference>
<evidence type="ECO:0000313" key="11">
    <source>
        <dbReference type="Proteomes" id="UP001523369"/>
    </source>
</evidence>
<organism evidence="10 11">
    <name type="scientific">Paractinoplanes aksuensis</name>
    <dbReference type="NCBI Taxonomy" id="2939490"/>
    <lineage>
        <taxon>Bacteria</taxon>
        <taxon>Bacillati</taxon>
        <taxon>Actinomycetota</taxon>
        <taxon>Actinomycetes</taxon>
        <taxon>Micromonosporales</taxon>
        <taxon>Micromonosporaceae</taxon>
        <taxon>Paractinoplanes</taxon>
    </lineage>
</organism>
<dbReference type="Proteomes" id="UP001523369">
    <property type="component" value="Unassembled WGS sequence"/>
</dbReference>
<dbReference type="SMART" id="SM00387">
    <property type="entry name" value="HATPase_c"/>
    <property type="match status" value="1"/>
</dbReference>
<evidence type="ECO:0000256" key="1">
    <source>
        <dbReference type="ARBA" id="ARBA00000085"/>
    </source>
</evidence>
<accession>A0ABT1DPQ6</accession>
<dbReference type="Pfam" id="PF00512">
    <property type="entry name" value="HisKA"/>
    <property type="match status" value="1"/>
</dbReference>
<dbReference type="InterPro" id="IPR003661">
    <property type="entry name" value="HisK_dim/P_dom"/>
</dbReference>
<dbReference type="PANTHER" id="PTHR42878:SF15">
    <property type="entry name" value="BACTERIOPHYTOCHROME"/>
    <property type="match status" value="1"/>
</dbReference>
<gene>
    <name evidence="10" type="ORF">M1L60_19630</name>
</gene>
<name>A0ABT1DPQ6_9ACTN</name>
<dbReference type="InterPro" id="IPR036097">
    <property type="entry name" value="HisK_dim/P_sf"/>
</dbReference>
<comment type="catalytic activity">
    <reaction evidence="1">
        <text>ATP + protein L-histidine = ADP + protein N-phospho-L-histidine.</text>
        <dbReference type="EC" id="2.7.13.3"/>
    </reaction>
</comment>
<dbReference type="PROSITE" id="PS50109">
    <property type="entry name" value="HIS_KIN"/>
    <property type="match status" value="1"/>
</dbReference>
<comment type="caution">
    <text evidence="10">The sequence shown here is derived from an EMBL/GenBank/DDBJ whole genome shotgun (WGS) entry which is preliminary data.</text>
</comment>
<evidence type="ECO:0000256" key="4">
    <source>
        <dbReference type="ARBA" id="ARBA00022553"/>
    </source>
</evidence>
<dbReference type="GO" id="GO:0005524">
    <property type="term" value="F:ATP binding"/>
    <property type="evidence" value="ECO:0007669"/>
    <property type="project" value="UniProtKB-KW"/>
</dbReference>
<dbReference type="Pfam" id="PF02518">
    <property type="entry name" value="HATPase_c"/>
    <property type="match status" value="1"/>
</dbReference>
<keyword evidence="11" id="KW-1185">Reference proteome</keyword>
<evidence type="ECO:0000256" key="5">
    <source>
        <dbReference type="ARBA" id="ARBA00022679"/>
    </source>
</evidence>
<keyword evidence="5" id="KW-0808">Transferase</keyword>
<keyword evidence="10" id="KW-0067">ATP-binding</keyword>
<proteinExistence type="predicted"/>
<dbReference type="EC" id="2.7.13.3" evidence="3"/>
<dbReference type="SMART" id="SM00388">
    <property type="entry name" value="HisKA"/>
    <property type="match status" value="1"/>
</dbReference>
<dbReference type="CDD" id="cd00082">
    <property type="entry name" value="HisKA"/>
    <property type="match status" value="1"/>
</dbReference>
<dbReference type="EMBL" id="JAMYJR010000021">
    <property type="protein sequence ID" value="MCO8272810.1"/>
    <property type="molecule type" value="Genomic_DNA"/>
</dbReference>
<dbReference type="SUPFAM" id="SSF47384">
    <property type="entry name" value="Homodimeric domain of signal transducing histidine kinase"/>
    <property type="match status" value="1"/>
</dbReference>
<evidence type="ECO:0000256" key="2">
    <source>
        <dbReference type="ARBA" id="ARBA00004236"/>
    </source>
</evidence>
<protein>
    <recommendedName>
        <fullName evidence="8">Sensor-like histidine kinase SenX3</fullName>
        <ecNumber evidence="3">2.7.13.3</ecNumber>
    </recommendedName>
</protein>
<reference evidence="10 11" key="1">
    <citation type="submission" date="2022-06" db="EMBL/GenBank/DDBJ databases">
        <title>New Species of the Genus Actinoplanes, ActinopZanes ferrugineus.</title>
        <authorList>
            <person name="Ding P."/>
        </authorList>
    </citation>
    <scope>NUCLEOTIDE SEQUENCE [LARGE SCALE GENOMIC DNA]</scope>
    <source>
        <strain evidence="10 11">TRM88003</strain>
    </source>
</reference>
<evidence type="ECO:0000259" key="9">
    <source>
        <dbReference type="PROSITE" id="PS50109"/>
    </source>
</evidence>
<keyword evidence="10" id="KW-0547">Nucleotide-binding</keyword>
<dbReference type="RefSeq" id="WP_253238899.1">
    <property type="nucleotide sequence ID" value="NZ_JAMYJR010000021.1"/>
</dbReference>